<name>A0A538TXJ4_UNCEI</name>
<dbReference type="AlphaFoldDB" id="A0A538TXJ4"/>
<dbReference type="GO" id="GO:0009313">
    <property type="term" value="P:oligosaccharide catabolic process"/>
    <property type="evidence" value="ECO:0007669"/>
    <property type="project" value="TreeGrafter"/>
</dbReference>
<comment type="caution">
    <text evidence="5">The sequence shown here is derived from an EMBL/GenBank/DDBJ whole genome shotgun (WGS) entry which is preliminary data.</text>
</comment>
<dbReference type="GO" id="GO:0016020">
    <property type="term" value="C:membrane"/>
    <property type="evidence" value="ECO:0007669"/>
    <property type="project" value="TreeGrafter"/>
</dbReference>
<feature type="chain" id="PRO_5021891570" description="exo-alpha-sialidase" evidence="4">
    <location>
        <begin position="23"/>
        <end position="908"/>
    </location>
</feature>
<dbReference type="PANTHER" id="PTHR10628:SF30">
    <property type="entry name" value="EXO-ALPHA-SIALIDASE"/>
    <property type="match status" value="1"/>
</dbReference>
<dbReference type="EMBL" id="VBOY01000012">
    <property type="protein sequence ID" value="TMQ68321.1"/>
    <property type="molecule type" value="Genomic_DNA"/>
</dbReference>
<evidence type="ECO:0000313" key="5">
    <source>
        <dbReference type="EMBL" id="TMQ68321.1"/>
    </source>
</evidence>
<dbReference type="GO" id="GO:0004308">
    <property type="term" value="F:exo-alpha-sialidase activity"/>
    <property type="evidence" value="ECO:0007669"/>
    <property type="project" value="UniProtKB-EC"/>
</dbReference>
<organism evidence="5 6">
    <name type="scientific">Eiseniibacteriota bacterium</name>
    <dbReference type="NCBI Taxonomy" id="2212470"/>
    <lineage>
        <taxon>Bacteria</taxon>
        <taxon>Candidatus Eiseniibacteriota</taxon>
    </lineage>
</organism>
<dbReference type="InterPro" id="IPR036278">
    <property type="entry name" value="Sialidase_sf"/>
</dbReference>
<dbReference type="Proteomes" id="UP000316609">
    <property type="component" value="Unassembled WGS sequence"/>
</dbReference>
<dbReference type="CDD" id="cd15482">
    <property type="entry name" value="Sialidase_non-viral"/>
    <property type="match status" value="1"/>
</dbReference>
<proteinExistence type="inferred from homology"/>
<dbReference type="EC" id="3.2.1.18" evidence="3"/>
<evidence type="ECO:0000256" key="2">
    <source>
        <dbReference type="ARBA" id="ARBA00009348"/>
    </source>
</evidence>
<accession>A0A538TXJ4</accession>
<gene>
    <name evidence="5" type="ORF">E6K78_01625</name>
</gene>
<protein>
    <recommendedName>
        <fullName evidence="3">exo-alpha-sialidase</fullName>
        <ecNumber evidence="3">3.2.1.18</ecNumber>
    </recommendedName>
</protein>
<reference evidence="5 6" key="1">
    <citation type="journal article" date="2019" name="Nat. Microbiol.">
        <title>Mediterranean grassland soil C-N compound turnover is dependent on rainfall and depth, and is mediated by genomically divergent microorganisms.</title>
        <authorList>
            <person name="Diamond S."/>
            <person name="Andeer P.F."/>
            <person name="Li Z."/>
            <person name="Crits-Christoph A."/>
            <person name="Burstein D."/>
            <person name="Anantharaman K."/>
            <person name="Lane K.R."/>
            <person name="Thomas B.C."/>
            <person name="Pan C."/>
            <person name="Northen T.R."/>
            <person name="Banfield J.F."/>
        </authorList>
    </citation>
    <scope>NUCLEOTIDE SEQUENCE [LARGE SCALE GENOMIC DNA]</scope>
    <source>
        <strain evidence="5">WS_8</strain>
    </source>
</reference>
<dbReference type="PANTHER" id="PTHR10628">
    <property type="entry name" value="SIALIDASE"/>
    <property type="match status" value="1"/>
</dbReference>
<dbReference type="Gene3D" id="2.120.10.10">
    <property type="match status" value="3"/>
</dbReference>
<feature type="signal peptide" evidence="4">
    <location>
        <begin position="1"/>
        <end position="22"/>
    </location>
</feature>
<evidence type="ECO:0000313" key="6">
    <source>
        <dbReference type="Proteomes" id="UP000316609"/>
    </source>
</evidence>
<comment type="similarity">
    <text evidence="2">Belongs to the glycosyl hydrolase 33 family.</text>
</comment>
<keyword evidence="4" id="KW-0732">Signal</keyword>
<evidence type="ECO:0000256" key="1">
    <source>
        <dbReference type="ARBA" id="ARBA00000427"/>
    </source>
</evidence>
<dbReference type="SUPFAM" id="SSF50939">
    <property type="entry name" value="Sialidases"/>
    <property type="match status" value="3"/>
</dbReference>
<dbReference type="InterPro" id="IPR026856">
    <property type="entry name" value="Sialidase_fam"/>
</dbReference>
<dbReference type="GO" id="GO:0005737">
    <property type="term" value="C:cytoplasm"/>
    <property type="evidence" value="ECO:0007669"/>
    <property type="project" value="TreeGrafter"/>
</dbReference>
<sequence>MSRGAMLFLLLLSFGAPARGYAGDPHAIPTSRPLIPRAERQPVETFVPEILRASPGASPLVAGPAGTYGTVALPRTQSEAAVAASGPLVVVATNDFRPPLGIDIVYSTDGGATFTDAGKLPIPVGAADGGDPSVAVWKPPVGPAVFFCTSLGVNAAGEDVIFLHRSTDGGATWAGPFEVTSATSAGAFPDRASMAVDPETGRMFVAWTNYTNVDVTIRVTRSDDAATGSPPTWAAASIVGARTQDGQATSIACDPKSNAVYLAWQVYPGYPKRDIAFIKSMNNGNSWSAPRDIGPQFNTHMCAYGFDRWLWSFSGNCLAVNPLDGGIEMVYAASVDGTPAHDFGDIYYRRSANGGAGWSAAVPLNVLAGADRPQVNPCVSVTQSGRIDVFWYDLSAGSGLDDLTDVFYTYSTNLGATWSSPVPLDPEPFHNEAGNSFNGPHQGDYNDAYSDPLAAGPSYAAFAVMDAPSPATTGPDPFAFVAQGTQVAPLRVRPGTVSLVDHGCPDGSLVAGEGADLTIPLENIGRGSLTGITATLQAISPGVLVDVQPRSYPTLASGASAVSSEVYRVALLGGYPCGTRARFRLDITATGVASTYVEFTIPTGVVTSTATLLSENFDGVVAPALPPGWSALTLEGTTAPWTTTAISPASAPNAAFVTDPATLNFERLQAPLVTVPAGASQVEITFDTRYELEQYDARFGFDGLSFDYLLDGVGFERFSSGDAIEFDNRYTHNLSRDSGNSGDRSAWSGTSLAYKTVRIVIPGLGGHTMTPYFDLTSDLGNSVAAAGAWVDNVNIEAITLGCGGCAPVAVPIAGFEDPGLRFEVAGANPFASGTRLRYHLPRPTRVRIEMFTVTGQRVATLLDLWQEPGEHGLALDVGRRARALGPGVYFARITAAGESRTLRLVALE</sequence>
<evidence type="ECO:0000256" key="4">
    <source>
        <dbReference type="SAM" id="SignalP"/>
    </source>
</evidence>
<evidence type="ECO:0000256" key="3">
    <source>
        <dbReference type="ARBA" id="ARBA00012733"/>
    </source>
</evidence>
<dbReference type="GO" id="GO:0006689">
    <property type="term" value="P:ganglioside catabolic process"/>
    <property type="evidence" value="ECO:0007669"/>
    <property type="project" value="TreeGrafter"/>
</dbReference>
<comment type="catalytic activity">
    <reaction evidence="1">
        <text>Hydrolysis of alpha-(2-&gt;3)-, alpha-(2-&gt;6)-, alpha-(2-&gt;8)- glycosidic linkages of terminal sialic acid residues in oligosaccharides, glycoproteins, glycolipids, colominic acid and synthetic substrates.</text>
        <dbReference type="EC" id="3.2.1.18"/>
    </reaction>
</comment>